<dbReference type="InterPro" id="IPR002182">
    <property type="entry name" value="NB-ARC"/>
</dbReference>
<proteinExistence type="predicted"/>
<dbReference type="SMART" id="SM00382">
    <property type="entry name" value="AAA"/>
    <property type="match status" value="1"/>
</dbReference>
<dbReference type="SMART" id="SM00028">
    <property type="entry name" value="TPR"/>
    <property type="match status" value="6"/>
</dbReference>
<dbReference type="EMBL" id="AOUO01000181">
    <property type="protein sequence ID" value="EOD68015.1"/>
    <property type="molecule type" value="Genomic_DNA"/>
</dbReference>
<dbReference type="eggNOG" id="COG3903">
    <property type="taxonomic scope" value="Bacteria"/>
</dbReference>
<evidence type="ECO:0000259" key="1">
    <source>
        <dbReference type="SMART" id="SM00382"/>
    </source>
</evidence>
<feature type="domain" description="AAA+ ATPase" evidence="1">
    <location>
        <begin position="29"/>
        <end position="168"/>
    </location>
</feature>
<dbReference type="PANTHER" id="PTHR47691">
    <property type="entry name" value="REGULATOR-RELATED"/>
    <property type="match status" value="1"/>
</dbReference>
<dbReference type="Gene3D" id="3.40.50.300">
    <property type="entry name" value="P-loop containing nucleotide triphosphate hydrolases"/>
    <property type="match status" value="1"/>
</dbReference>
<gene>
    <name evidence="2" type="ORF">H480_13498</name>
</gene>
<dbReference type="PANTHER" id="PTHR47691:SF3">
    <property type="entry name" value="HTH-TYPE TRANSCRIPTIONAL REGULATOR RV0890C-RELATED"/>
    <property type="match status" value="1"/>
</dbReference>
<dbReference type="PATRIC" id="fig|1292037.4.peg.2575"/>
<dbReference type="Proteomes" id="UP000014139">
    <property type="component" value="Unassembled WGS sequence"/>
</dbReference>
<dbReference type="Gene3D" id="1.25.40.10">
    <property type="entry name" value="Tetratricopeptide repeat domain"/>
    <property type="match status" value="2"/>
</dbReference>
<reference evidence="2 3" key="1">
    <citation type="submission" date="2013-02" db="EMBL/GenBank/DDBJ databases">
        <title>Draft genome sequence of Amycolatopsis vancoresmycina strain DSM 44592T.</title>
        <authorList>
            <person name="Kumar S."/>
            <person name="Kaur N."/>
            <person name="Kaur C."/>
            <person name="Raghava G.P.S."/>
            <person name="Mayilraj S."/>
        </authorList>
    </citation>
    <scope>NUCLEOTIDE SEQUENCE [LARGE SCALE GENOMIC DNA]</scope>
    <source>
        <strain evidence="2 3">DSM 44592</strain>
    </source>
</reference>
<sequence length="746" mass="81380">MLGDVRGFVNRFAELGRLDAVLFPLGPEAAHLTVIVGTAGVGKTALALRWAHRTQDQFPDGQLYVNLRGYDPGTPITAEQALDRFIRALDVPPSRIPADLEAKSSLYRSLLANRRVLVVLDNAESVGQVRPLIPGADGCRVVVTSRSRLAGLMARDGAQRVTLEVLPESESVELITAITADYRGQDDPADIAELARLCACLPLALRIAAERAATRPWMPLAQLIQDLRDESGLWDALTAEDGEEADGVRAVFAWSYRALPADAARMFRLLGLHPGPEFSVQAAAELADVTVLDARRLLDSICGVHLIEQTGPDRYEFHDLLRAYATNAAHHQDSLEEQYAALSRVLAWYLHVAHAAGTAMRTPVRLLPPTALPAPSAVPAFPAYLDGARWYEVEWSNLLAAVQAAEKSGLDRVSWQLALVLRPYFTREATIADRLQVIETAISAARRDADRLAEAEGVFALGSAYSTQHRLNDAVRVHRDVLAIRREIGDSEGESLSVNMLGVIFLMQRRFPEAVEQLESALALSRAQDDPEREATALFNLADAYCGSGRYPEAIGTASRSLALSRELGDQRRELVALVVLARAQADSAESRREDALESAGKALELARARNEDRNEGWVLLEYARIQRLNGLFNDALVSGQRATTLHRALESPVREAAALDGTGEAYQGLGRAEDAVPFHRRAVAILRDLDDRWQLAVALDNLGEAVADADAAEARACRQEAAELFGSYADPQAQAKAVRLNRLLG</sequence>
<dbReference type="PRINTS" id="PR00364">
    <property type="entry name" value="DISEASERSIST"/>
</dbReference>
<comment type="caution">
    <text evidence="2">The sequence shown here is derived from an EMBL/GenBank/DDBJ whole genome shotgun (WGS) entry which is preliminary data.</text>
</comment>
<keyword evidence="3" id="KW-1185">Reference proteome</keyword>
<name>R1HWW5_9PSEU</name>
<dbReference type="InterPro" id="IPR011990">
    <property type="entry name" value="TPR-like_helical_dom_sf"/>
</dbReference>
<evidence type="ECO:0000313" key="3">
    <source>
        <dbReference type="Proteomes" id="UP000014139"/>
    </source>
</evidence>
<dbReference type="Pfam" id="PF13424">
    <property type="entry name" value="TPR_12"/>
    <property type="match status" value="2"/>
</dbReference>
<dbReference type="InterPro" id="IPR027417">
    <property type="entry name" value="P-loop_NTPase"/>
</dbReference>
<protein>
    <submittedName>
        <fullName evidence="2">TPR repeat family protein</fullName>
    </submittedName>
</protein>
<organism evidence="2 3">
    <name type="scientific">Amycolatopsis vancoresmycina DSM 44592</name>
    <dbReference type="NCBI Taxonomy" id="1292037"/>
    <lineage>
        <taxon>Bacteria</taxon>
        <taxon>Bacillati</taxon>
        <taxon>Actinomycetota</taxon>
        <taxon>Actinomycetes</taxon>
        <taxon>Pseudonocardiales</taxon>
        <taxon>Pseudonocardiaceae</taxon>
        <taxon>Amycolatopsis</taxon>
    </lineage>
</organism>
<dbReference type="InterPro" id="IPR019734">
    <property type="entry name" value="TPR_rpt"/>
</dbReference>
<dbReference type="GO" id="GO:0043531">
    <property type="term" value="F:ADP binding"/>
    <property type="evidence" value="ECO:0007669"/>
    <property type="project" value="InterPro"/>
</dbReference>
<dbReference type="Pfam" id="PF00931">
    <property type="entry name" value="NB-ARC"/>
    <property type="match status" value="1"/>
</dbReference>
<dbReference type="InterPro" id="IPR003593">
    <property type="entry name" value="AAA+_ATPase"/>
</dbReference>
<dbReference type="SUPFAM" id="SSF48452">
    <property type="entry name" value="TPR-like"/>
    <property type="match status" value="2"/>
</dbReference>
<evidence type="ECO:0000313" key="2">
    <source>
        <dbReference type="EMBL" id="EOD68015.1"/>
    </source>
</evidence>
<dbReference type="SUPFAM" id="SSF52540">
    <property type="entry name" value="P-loop containing nucleoside triphosphate hydrolases"/>
    <property type="match status" value="1"/>
</dbReference>
<dbReference type="AlphaFoldDB" id="R1HWW5"/>
<accession>R1HWW5</accession>